<evidence type="ECO:0000313" key="3">
    <source>
        <dbReference type="Proteomes" id="UP000521943"/>
    </source>
</evidence>
<keyword evidence="3" id="KW-1185">Reference proteome</keyword>
<protein>
    <submittedName>
        <fullName evidence="2">Uncharacterized protein</fullName>
    </submittedName>
</protein>
<sequence length="223" mass="24040">MSQVKMYPDNDPNVPTDYKAVPESRHCDTCICPMPQNPDIMDPNIIRDLQSHIPSFELAASHLRAEAPYRVRSPSDLMDPPSRTGTLYFTAPSTPADEVFTGPLLHPISSSAATLPLPGNAPYDRTCSPNTSSHHPYASRPHHNLNPYAASSSTVVATSDLLHPHASHNRHASSSTTLAPASSTNMFAGAHNFHIQSQSNTVCTGNYTTIIQSPLCGNCGAIR</sequence>
<dbReference type="Proteomes" id="UP000521943">
    <property type="component" value="Unassembled WGS sequence"/>
</dbReference>
<name>A0A8H6H9I9_9AGAR</name>
<reference evidence="2 3" key="1">
    <citation type="submission" date="2020-07" db="EMBL/GenBank/DDBJ databases">
        <title>Comparative genomics of pyrophilous fungi reveals a link between fire events and developmental genes.</title>
        <authorList>
            <consortium name="DOE Joint Genome Institute"/>
            <person name="Steindorff A.S."/>
            <person name="Carver A."/>
            <person name="Calhoun S."/>
            <person name="Stillman K."/>
            <person name="Liu H."/>
            <person name="Lipzen A."/>
            <person name="Pangilinan J."/>
            <person name="Labutti K."/>
            <person name="Bruns T.D."/>
            <person name="Grigoriev I.V."/>
        </authorList>
    </citation>
    <scope>NUCLEOTIDE SEQUENCE [LARGE SCALE GENOMIC DNA]</scope>
    <source>
        <strain evidence="2 3">CBS 144469</strain>
    </source>
</reference>
<dbReference type="EMBL" id="JACGCI010000163">
    <property type="protein sequence ID" value="KAF6742888.1"/>
    <property type="molecule type" value="Genomic_DNA"/>
</dbReference>
<gene>
    <name evidence="2" type="ORF">DFP72DRAFT_154396</name>
</gene>
<organism evidence="2 3">
    <name type="scientific">Ephemerocybe angulata</name>
    <dbReference type="NCBI Taxonomy" id="980116"/>
    <lineage>
        <taxon>Eukaryota</taxon>
        <taxon>Fungi</taxon>
        <taxon>Dikarya</taxon>
        <taxon>Basidiomycota</taxon>
        <taxon>Agaricomycotina</taxon>
        <taxon>Agaricomycetes</taxon>
        <taxon>Agaricomycetidae</taxon>
        <taxon>Agaricales</taxon>
        <taxon>Agaricineae</taxon>
        <taxon>Psathyrellaceae</taxon>
        <taxon>Ephemerocybe</taxon>
    </lineage>
</organism>
<evidence type="ECO:0000256" key="1">
    <source>
        <dbReference type="SAM" id="MobiDB-lite"/>
    </source>
</evidence>
<evidence type="ECO:0000313" key="2">
    <source>
        <dbReference type="EMBL" id="KAF6742888.1"/>
    </source>
</evidence>
<accession>A0A8H6H9I9</accession>
<proteinExistence type="predicted"/>
<feature type="region of interest" description="Disordered" evidence="1">
    <location>
        <begin position="124"/>
        <end position="146"/>
    </location>
</feature>
<dbReference type="AlphaFoldDB" id="A0A8H6H9I9"/>
<comment type="caution">
    <text evidence="2">The sequence shown here is derived from an EMBL/GenBank/DDBJ whole genome shotgun (WGS) entry which is preliminary data.</text>
</comment>